<feature type="region of interest" description="Disordered" evidence="5">
    <location>
        <begin position="1"/>
        <end position="32"/>
    </location>
</feature>
<evidence type="ECO:0000256" key="6">
    <source>
        <dbReference type="SAM" id="Phobius"/>
    </source>
</evidence>
<evidence type="ECO:0000259" key="7">
    <source>
        <dbReference type="PROSITE" id="PS51999"/>
    </source>
</evidence>
<evidence type="ECO:0000256" key="1">
    <source>
        <dbReference type="ARBA" id="ARBA00022723"/>
    </source>
</evidence>
<evidence type="ECO:0000256" key="4">
    <source>
        <dbReference type="PROSITE-ProRule" id="PRU01343"/>
    </source>
</evidence>
<dbReference type="GeneID" id="110275371"/>
<keyword evidence="3" id="KW-0862">Zinc</keyword>
<keyword evidence="6" id="KW-0812">Transmembrane</keyword>
<evidence type="ECO:0000313" key="8">
    <source>
        <dbReference type="Proteomes" id="UP000515211"/>
    </source>
</evidence>
<dbReference type="Proteomes" id="UP000515211">
    <property type="component" value="Chromosome 9"/>
</dbReference>
<evidence type="ECO:0000256" key="5">
    <source>
        <dbReference type="SAM" id="MobiDB-lite"/>
    </source>
</evidence>
<keyword evidence="1" id="KW-0479">Metal-binding</keyword>
<keyword evidence="6" id="KW-1133">Transmembrane helix</keyword>
<accession>A0A6P5MUJ6</accession>
<dbReference type="KEGG" id="adu:110275371"/>
<feature type="transmembrane region" description="Helical" evidence="6">
    <location>
        <begin position="123"/>
        <end position="141"/>
    </location>
</feature>
<proteinExistence type="predicted"/>
<evidence type="ECO:0000256" key="3">
    <source>
        <dbReference type="ARBA" id="ARBA00022833"/>
    </source>
</evidence>
<protein>
    <submittedName>
        <fullName evidence="9">Uncharacterized protein LOC110275371</fullName>
    </submittedName>
</protein>
<dbReference type="InterPro" id="IPR010666">
    <property type="entry name" value="Znf_GRF"/>
</dbReference>
<reference evidence="8" key="1">
    <citation type="journal article" date="2016" name="Nat. Genet.">
        <title>The genome sequences of Arachis duranensis and Arachis ipaensis, the diploid ancestors of cultivated peanut.</title>
        <authorList>
            <person name="Bertioli D.J."/>
            <person name="Cannon S.B."/>
            <person name="Froenicke L."/>
            <person name="Huang G."/>
            <person name="Farmer A.D."/>
            <person name="Cannon E.K."/>
            <person name="Liu X."/>
            <person name="Gao D."/>
            <person name="Clevenger J."/>
            <person name="Dash S."/>
            <person name="Ren L."/>
            <person name="Moretzsohn M.C."/>
            <person name="Shirasawa K."/>
            <person name="Huang W."/>
            <person name="Vidigal B."/>
            <person name="Abernathy B."/>
            <person name="Chu Y."/>
            <person name="Niederhuth C.E."/>
            <person name="Umale P."/>
            <person name="Araujo A.C."/>
            <person name="Kozik A."/>
            <person name="Kim K.D."/>
            <person name="Burow M.D."/>
            <person name="Varshney R.K."/>
            <person name="Wang X."/>
            <person name="Zhang X."/>
            <person name="Barkley N."/>
            <person name="Guimaraes P.M."/>
            <person name="Isobe S."/>
            <person name="Guo B."/>
            <person name="Liao B."/>
            <person name="Stalker H.T."/>
            <person name="Schmitz R.J."/>
            <person name="Scheffler B.E."/>
            <person name="Leal-Bertioli S.C."/>
            <person name="Xun X."/>
            <person name="Jackson S.A."/>
            <person name="Michelmore R."/>
            <person name="Ozias-Akins P."/>
        </authorList>
    </citation>
    <scope>NUCLEOTIDE SEQUENCE [LARGE SCALE GENOMIC DNA]</scope>
    <source>
        <strain evidence="8">cv. V14167</strain>
    </source>
</reference>
<feature type="compositionally biased region" description="Polar residues" evidence="5">
    <location>
        <begin position="1"/>
        <end position="14"/>
    </location>
</feature>
<reference evidence="9" key="2">
    <citation type="submission" date="2025-08" db="UniProtKB">
        <authorList>
            <consortium name="RefSeq"/>
        </authorList>
    </citation>
    <scope>IDENTIFICATION</scope>
    <source>
        <tissue evidence="9">Whole plant</tissue>
    </source>
</reference>
<name>A0A6P5MUJ6_ARADU</name>
<evidence type="ECO:0000256" key="2">
    <source>
        <dbReference type="ARBA" id="ARBA00022771"/>
    </source>
</evidence>
<evidence type="ECO:0000313" key="9">
    <source>
        <dbReference type="RefSeq" id="XP_020986936.1"/>
    </source>
</evidence>
<dbReference type="RefSeq" id="XP_020986936.1">
    <property type="nucleotide sequence ID" value="XM_021131277.2"/>
</dbReference>
<feature type="domain" description="GRF-type" evidence="7">
    <location>
        <begin position="37"/>
        <end position="81"/>
    </location>
</feature>
<dbReference type="PANTHER" id="PTHR33248">
    <property type="entry name" value="ZINC ION-BINDING PROTEIN"/>
    <property type="match status" value="1"/>
</dbReference>
<dbReference type="GO" id="GO:0008270">
    <property type="term" value="F:zinc ion binding"/>
    <property type="evidence" value="ECO:0007669"/>
    <property type="project" value="UniProtKB-KW"/>
</dbReference>
<sequence>MMRSTSQGSGSCNRSHSHGSLERNPNRARSGKVPHWCGCGMRPVLRWSGTEANPERPFFGCPNYNTSGNRWCGLFVWTNGVEEEDMIGRHETENSIEYWKMNVGWKISAIEAEIRNLKIWNSILSFFLVLFVVVAIGYALGVRK</sequence>
<dbReference type="PROSITE" id="PS51999">
    <property type="entry name" value="ZF_GRF"/>
    <property type="match status" value="1"/>
</dbReference>
<organism evidence="8 9">
    <name type="scientific">Arachis duranensis</name>
    <name type="common">Wild peanut</name>
    <dbReference type="NCBI Taxonomy" id="130453"/>
    <lineage>
        <taxon>Eukaryota</taxon>
        <taxon>Viridiplantae</taxon>
        <taxon>Streptophyta</taxon>
        <taxon>Embryophyta</taxon>
        <taxon>Tracheophyta</taxon>
        <taxon>Spermatophyta</taxon>
        <taxon>Magnoliopsida</taxon>
        <taxon>eudicotyledons</taxon>
        <taxon>Gunneridae</taxon>
        <taxon>Pentapetalae</taxon>
        <taxon>rosids</taxon>
        <taxon>fabids</taxon>
        <taxon>Fabales</taxon>
        <taxon>Fabaceae</taxon>
        <taxon>Papilionoideae</taxon>
        <taxon>50 kb inversion clade</taxon>
        <taxon>dalbergioids sensu lato</taxon>
        <taxon>Dalbergieae</taxon>
        <taxon>Pterocarpus clade</taxon>
        <taxon>Arachis</taxon>
    </lineage>
</organism>
<keyword evidence="6" id="KW-0472">Membrane</keyword>
<gene>
    <name evidence="9" type="primary">LOC110275371</name>
</gene>
<keyword evidence="8" id="KW-1185">Reference proteome</keyword>
<dbReference type="AlphaFoldDB" id="A0A6P5MUJ6"/>
<keyword evidence="2 4" id="KW-0863">Zinc-finger</keyword>